<evidence type="ECO:0000313" key="1">
    <source>
        <dbReference type="EMBL" id="QQD74345.1"/>
    </source>
</evidence>
<name>A0A7T4WH28_9PROT</name>
<sequence>MVYGCLSNVMQSTEDTSRLIYHPSYLLLQVHIMSHIQDAQQCHRLPPDIGQRVYSPGPFPVTMDFTTASGKPLRVRVPRSVFDQLCLHHGNAYKAGCWITVRCCEVETLSIETIARYVNMMAKNMLNRDGTMPQMLPIEVSSTILSTVGN</sequence>
<dbReference type="EMBL" id="CP059488">
    <property type="protein sequence ID" value="QQD74345.1"/>
    <property type="molecule type" value="Genomic_DNA"/>
</dbReference>
<protein>
    <submittedName>
        <fullName evidence="1">Uncharacterized protein</fullName>
    </submittedName>
</protein>
<reference evidence="1 2" key="1">
    <citation type="submission" date="2020-07" db="EMBL/GenBank/DDBJ databases">
        <title>Complete genome sequence analysis of Acidithiobacillus ferrivorans XJFY6S-08 reveals extreme environmental adaptation to alpine acid mine drainage.</title>
        <authorList>
            <person name="Yan L."/>
            <person name="Ni Y."/>
        </authorList>
    </citation>
    <scope>NUCLEOTIDE SEQUENCE [LARGE SCALE GENOMIC DNA]</scope>
    <source>
        <strain evidence="1 2">XJFY6S-08</strain>
    </source>
</reference>
<dbReference type="Proteomes" id="UP000595420">
    <property type="component" value="Chromosome"/>
</dbReference>
<proteinExistence type="predicted"/>
<dbReference type="AlphaFoldDB" id="A0A7T4WH28"/>
<accession>A0A7T4WH28</accession>
<evidence type="ECO:0000313" key="2">
    <source>
        <dbReference type="Proteomes" id="UP000595420"/>
    </source>
</evidence>
<gene>
    <name evidence="1" type="ORF">H2515_15150</name>
</gene>
<organism evidence="1 2">
    <name type="scientific">Acidithiobacillus ferrivorans</name>
    <dbReference type="NCBI Taxonomy" id="160808"/>
    <lineage>
        <taxon>Bacteria</taxon>
        <taxon>Pseudomonadati</taxon>
        <taxon>Pseudomonadota</taxon>
        <taxon>Acidithiobacillia</taxon>
        <taxon>Acidithiobacillales</taxon>
        <taxon>Acidithiobacillaceae</taxon>
        <taxon>Acidithiobacillus</taxon>
    </lineage>
</organism>